<dbReference type="Proteomes" id="UP000237839">
    <property type="component" value="Unassembled WGS sequence"/>
</dbReference>
<dbReference type="CDD" id="cd13638">
    <property type="entry name" value="PBP2_EcProx_like"/>
    <property type="match status" value="1"/>
</dbReference>
<feature type="domain" description="ABC-type glycine betaine transport system substrate-binding" evidence="2">
    <location>
        <begin position="42"/>
        <end position="325"/>
    </location>
</feature>
<evidence type="ECO:0000313" key="4">
    <source>
        <dbReference type="Proteomes" id="UP000237839"/>
    </source>
</evidence>
<evidence type="ECO:0000259" key="2">
    <source>
        <dbReference type="Pfam" id="PF04069"/>
    </source>
</evidence>
<name>A0A2S9GSK8_9BURK</name>
<keyword evidence="1" id="KW-0732">Signal</keyword>
<feature type="signal peptide" evidence="1">
    <location>
        <begin position="1"/>
        <end position="31"/>
    </location>
</feature>
<dbReference type="InterPro" id="IPR007210">
    <property type="entry name" value="ABC_Gly_betaine_transp_sub-bd"/>
</dbReference>
<evidence type="ECO:0000256" key="1">
    <source>
        <dbReference type="SAM" id="SignalP"/>
    </source>
</evidence>
<reference evidence="3 4" key="1">
    <citation type="submission" date="2018-02" db="EMBL/GenBank/DDBJ databases">
        <title>Solimicrobium silvestre gen. nov., sp. nov., isolated from alpine forest soil.</title>
        <authorList>
            <person name="Margesin R."/>
            <person name="Albuquerque L."/>
            <person name="Zhang D.-C."/>
            <person name="Froufe H.J.C."/>
            <person name="Severino R."/>
            <person name="Roxo I."/>
            <person name="Egas C."/>
            <person name="Da Costa M.S."/>
        </authorList>
    </citation>
    <scope>NUCLEOTIDE SEQUENCE [LARGE SCALE GENOMIC DNA]</scope>
    <source>
        <strain evidence="3 4">S20-91</strain>
    </source>
</reference>
<gene>
    <name evidence="3" type="ORF">S2091_4597</name>
</gene>
<dbReference type="AlphaFoldDB" id="A0A2S9GSK8"/>
<feature type="chain" id="PRO_5015671990" evidence="1">
    <location>
        <begin position="32"/>
        <end position="342"/>
    </location>
</feature>
<evidence type="ECO:0000313" key="3">
    <source>
        <dbReference type="EMBL" id="PRC90704.1"/>
    </source>
</evidence>
<organism evidence="3 4">
    <name type="scientific">Solimicrobium silvestre</name>
    <dbReference type="NCBI Taxonomy" id="2099400"/>
    <lineage>
        <taxon>Bacteria</taxon>
        <taxon>Pseudomonadati</taxon>
        <taxon>Pseudomonadota</taxon>
        <taxon>Betaproteobacteria</taxon>
        <taxon>Burkholderiales</taxon>
        <taxon>Oxalobacteraceae</taxon>
        <taxon>Solimicrobium</taxon>
    </lineage>
</organism>
<dbReference type="EMBL" id="PUGF01000038">
    <property type="protein sequence ID" value="PRC90704.1"/>
    <property type="molecule type" value="Genomic_DNA"/>
</dbReference>
<dbReference type="NCBIfam" id="NF008334">
    <property type="entry name" value="PRK11119.1"/>
    <property type="match status" value="1"/>
</dbReference>
<dbReference type="GO" id="GO:0043190">
    <property type="term" value="C:ATP-binding cassette (ABC) transporter complex"/>
    <property type="evidence" value="ECO:0007669"/>
    <property type="project" value="InterPro"/>
</dbReference>
<dbReference type="Gene3D" id="3.40.190.10">
    <property type="entry name" value="Periplasmic binding protein-like II"/>
    <property type="match status" value="1"/>
</dbReference>
<dbReference type="Pfam" id="PF04069">
    <property type="entry name" value="OpuAC"/>
    <property type="match status" value="1"/>
</dbReference>
<dbReference type="OrthoDB" id="9787902at2"/>
<dbReference type="GO" id="GO:0022857">
    <property type="term" value="F:transmembrane transporter activity"/>
    <property type="evidence" value="ECO:0007669"/>
    <property type="project" value="InterPro"/>
</dbReference>
<protein>
    <submittedName>
        <fullName evidence="3">ABC-type proline/glycine betaine transport systems periplasmic component</fullName>
    </submittedName>
</protein>
<dbReference type="Gene3D" id="3.40.190.100">
    <property type="entry name" value="Glycine betaine-binding periplasmic protein, domain 2"/>
    <property type="match status" value="1"/>
</dbReference>
<dbReference type="SUPFAM" id="SSF53850">
    <property type="entry name" value="Periplasmic binding protein-like II"/>
    <property type="match status" value="1"/>
</dbReference>
<sequence length="342" mass="37455">MEKYMLKKTNKWLVGLALFAVVCLMSVTSMAAEFAAPGNGVKVTPIKSSLAEETFQAELVIRALRDLGYDVNPIQEVDYAVGYIALASGNATFLANNWSPLHNEYFEKAGGTSKLYRQGMFAEGAVQGYLIDKKTADKYHITNLAQLRDPQIAKLFDSSGNGKADLAGCDPGWGCAKVIEHQLDAYDLRNTVTNNSGNYAAIIADTMARYKQGKPILYTTWTPYWLSAVLVPGRDVVWLEVPFSAQPDESKDVDTALPNGKNYGFALNHIQIVANLTWAKANPAAAKLFAVMKLPLSDISAQNAAMAKGQNKPTDINRHVSGWIKAHQATYDEWLKQARAAT</sequence>
<comment type="caution">
    <text evidence="3">The sequence shown here is derived from an EMBL/GenBank/DDBJ whole genome shotgun (WGS) entry which is preliminary data.</text>
</comment>
<accession>A0A2S9GSK8</accession>
<proteinExistence type="predicted"/>
<keyword evidence="4" id="KW-1185">Reference proteome</keyword>